<accession>A0ABQ9EES4</accession>
<comment type="subcellular location">
    <subcellularLocation>
        <location evidence="1">Secreted</location>
    </subcellularLocation>
</comment>
<evidence type="ECO:0000256" key="7">
    <source>
        <dbReference type="ARBA" id="ARBA00023180"/>
    </source>
</evidence>
<dbReference type="SMART" id="SM00609">
    <property type="entry name" value="VIT"/>
    <property type="match status" value="1"/>
</dbReference>
<protein>
    <recommendedName>
        <fullName evidence="12">Inter-alpha-trypsin inhibitor heavy chain H3-like</fullName>
    </recommendedName>
</protein>
<dbReference type="Proteomes" id="UP001217089">
    <property type="component" value="Unassembled WGS sequence"/>
</dbReference>
<dbReference type="InterPro" id="IPR002035">
    <property type="entry name" value="VWF_A"/>
</dbReference>
<comment type="similarity">
    <text evidence="2">Belongs to the ITIH family.</text>
</comment>
<dbReference type="Pfam" id="PF00092">
    <property type="entry name" value="VWA"/>
    <property type="match status" value="1"/>
</dbReference>
<keyword evidence="4" id="KW-0646">Protease inhibitor</keyword>
<keyword evidence="5" id="KW-0732">Signal</keyword>
<dbReference type="PANTHER" id="PTHR10338:SF108">
    <property type="entry name" value="INTER-ALPHA-TRYPSIN INHIBITOR HEAVY CHAIN H4-LIKE PROTEIN"/>
    <property type="match status" value="1"/>
</dbReference>
<evidence type="ECO:0008006" key="12">
    <source>
        <dbReference type="Google" id="ProtNLM"/>
    </source>
</evidence>
<keyword evidence="3" id="KW-0964">Secreted</keyword>
<dbReference type="InterPro" id="IPR036465">
    <property type="entry name" value="vWFA_dom_sf"/>
</dbReference>
<evidence type="ECO:0000256" key="4">
    <source>
        <dbReference type="ARBA" id="ARBA00022690"/>
    </source>
</evidence>
<evidence type="ECO:0000256" key="2">
    <source>
        <dbReference type="ARBA" id="ARBA00010158"/>
    </source>
</evidence>
<dbReference type="SMART" id="SM00327">
    <property type="entry name" value="VWA"/>
    <property type="match status" value="1"/>
</dbReference>
<sequence length="905" mass="102833">MFKKTQFWISYAEFKFFRNMGNFEFAFLCVILQMIKPLCIGYQQYSNSITAAQSEPEITSLHIRSDIIYRFASTCVVSTIVNDAMIGRETTFDVTLPDAAFISNFTLEVRGKSYQGIIKEKEIARKQYEQARRKGQTAGHIATRPRDTNRFKVSINVAAISEVTFELTYNELLQRRRGSYDHTIYINPKQIVPNLVVEVVIQESREITLLFVPPLRNDILSSWDDIGRNNLASIRRPSKTSAYIRYTPSVEEQRRTSYQGLSGLFVVEYDVDRKMDAGDIMVVNGYFVHFFAPRGLSRLRRRILFILDTSGSMDGIKIQQLKSAMKEILDDLQDGDVFNIVQFSGNVSTWASDVPARPVTPESIRSAKSFIDGLTAEGWTNINSAMLEGLRLITANITNGEPTEGETDRSVILDNIKTANIFSVPIFSLSFGESADLKFLKKMSAQNNGFARKIYEASDATLQLTGFYDEVSSILMSNVSFQYLDDRIIKHSMTNIIFPNYFEGSELVVAGQMNDKSLESLKLSVTGAGPNGMVELNSTGNIILHEMQGQPGIPKPYSFEMITEKLWAYMTIKQILNERLRETNQTVKNLMKERATSLALKYNFVTPLTSMVVTLPKGHQMNNNVLDTYVDNDPHFIVNVKGLETSVCFDVMGKQGDIFNLLFDDVTGILVNAEVISEKVKRTNKNVAKTNKTSNNTKHGNETNNTTYDIKTYLGKIIIKSSRFRLIISPYRWKFNKVTKSWRGSQTISSRKTKIVIDGTGKVLLVMFPNKITLLVIRHMRTKSQLQSGKVNFLGFYIADDRGFSMNTHGLLGQFIYRNIVLEKKRKLSDGKIRGKLVIDGNTKKTRKVVATLGKRRNLSTDKLIHCWMIQNNGKRLIDGNYTDYLMASLYSTKTNRRHIRRQHV</sequence>
<feature type="domain" description="VIT" evidence="9">
    <location>
        <begin position="42"/>
        <end position="171"/>
    </location>
</feature>
<evidence type="ECO:0000256" key="1">
    <source>
        <dbReference type="ARBA" id="ARBA00004613"/>
    </source>
</evidence>
<dbReference type="PROSITE" id="PS50234">
    <property type="entry name" value="VWFA"/>
    <property type="match status" value="1"/>
</dbReference>
<dbReference type="PANTHER" id="PTHR10338">
    <property type="entry name" value="INTER-ALPHA-TRYPSIN INHIBITOR HEAVY CHAIN FAMILY MEMBER"/>
    <property type="match status" value="1"/>
</dbReference>
<evidence type="ECO:0000313" key="10">
    <source>
        <dbReference type="EMBL" id="KAJ8302351.1"/>
    </source>
</evidence>
<evidence type="ECO:0000256" key="6">
    <source>
        <dbReference type="ARBA" id="ARBA00022900"/>
    </source>
</evidence>
<dbReference type="Gene3D" id="3.40.50.410">
    <property type="entry name" value="von Willebrand factor, type A domain"/>
    <property type="match status" value="1"/>
</dbReference>
<keyword evidence="7" id="KW-0325">Glycoprotein</keyword>
<organism evidence="10 11">
    <name type="scientific">Tegillarca granosa</name>
    <name type="common">Malaysian cockle</name>
    <name type="synonym">Anadara granosa</name>
    <dbReference type="NCBI Taxonomy" id="220873"/>
    <lineage>
        <taxon>Eukaryota</taxon>
        <taxon>Metazoa</taxon>
        <taxon>Spiralia</taxon>
        <taxon>Lophotrochozoa</taxon>
        <taxon>Mollusca</taxon>
        <taxon>Bivalvia</taxon>
        <taxon>Autobranchia</taxon>
        <taxon>Pteriomorphia</taxon>
        <taxon>Arcoida</taxon>
        <taxon>Arcoidea</taxon>
        <taxon>Arcidae</taxon>
        <taxon>Tegillarca</taxon>
    </lineage>
</organism>
<evidence type="ECO:0000259" key="8">
    <source>
        <dbReference type="PROSITE" id="PS50234"/>
    </source>
</evidence>
<evidence type="ECO:0000313" key="11">
    <source>
        <dbReference type="Proteomes" id="UP001217089"/>
    </source>
</evidence>
<evidence type="ECO:0000259" key="9">
    <source>
        <dbReference type="PROSITE" id="PS51468"/>
    </source>
</evidence>
<dbReference type="EMBL" id="JARBDR010000918">
    <property type="protein sequence ID" value="KAJ8302351.1"/>
    <property type="molecule type" value="Genomic_DNA"/>
</dbReference>
<proteinExistence type="inferred from homology"/>
<evidence type="ECO:0000256" key="3">
    <source>
        <dbReference type="ARBA" id="ARBA00022525"/>
    </source>
</evidence>
<dbReference type="SUPFAM" id="SSF53300">
    <property type="entry name" value="vWA-like"/>
    <property type="match status" value="1"/>
</dbReference>
<gene>
    <name evidence="10" type="ORF">KUTeg_021338</name>
</gene>
<feature type="domain" description="VWFA" evidence="8">
    <location>
        <begin position="302"/>
        <end position="471"/>
    </location>
</feature>
<keyword evidence="6" id="KW-0722">Serine protease inhibitor</keyword>
<dbReference type="Pfam" id="PF06668">
    <property type="entry name" value="ITI_HC_C"/>
    <property type="match status" value="1"/>
</dbReference>
<dbReference type="InterPro" id="IPR013694">
    <property type="entry name" value="VIT"/>
</dbReference>
<comment type="caution">
    <text evidence="10">The sequence shown here is derived from an EMBL/GenBank/DDBJ whole genome shotgun (WGS) entry which is preliminary data.</text>
</comment>
<dbReference type="PROSITE" id="PS51468">
    <property type="entry name" value="VIT"/>
    <property type="match status" value="1"/>
</dbReference>
<dbReference type="InterPro" id="IPR010600">
    <property type="entry name" value="ITI_HC_C"/>
</dbReference>
<name>A0ABQ9EES4_TEGGR</name>
<dbReference type="InterPro" id="IPR050934">
    <property type="entry name" value="ITIH"/>
</dbReference>
<evidence type="ECO:0000256" key="5">
    <source>
        <dbReference type="ARBA" id="ARBA00022729"/>
    </source>
</evidence>
<keyword evidence="11" id="KW-1185">Reference proteome</keyword>
<reference evidence="10 11" key="1">
    <citation type="submission" date="2022-12" db="EMBL/GenBank/DDBJ databases">
        <title>Chromosome-level genome of Tegillarca granosa.</title>
        <authorList>
            <person name="Kim J."/>
        </authorList>
    </citation>
    <scope>NUCLEOTIDE SEQUENCE [LARGE SCALE GENOMIC DNA]</scope>
    <source>
        <strain evidence="10">Teg-2019</strain>
        <tissue evidence="10">Adductor muscle</tissue>
    </source>
</reference>
<dbReference type="Pfam" id="PF08487">
    <property type="entry name" value="VIT"/>
    <property type="match status" value="1"/>
</dbReference>